<keyword evidence="3" id="KW-0472">Membrane</keyword>
<keyword evidence="4" id="KW-0430">Lectin</keyword>
<evidence type="ECO:0000256" key="1">
    <source>
        <dbReference type="ARBA" id="ARBA00004370"/>
    </source>
</evidence>
<evidence type="ECO:0000256" key="3">
    <source>
        <dbReference type="ARBA" id="ARBA00023136"/>
    </source>
</evidence>
<dbReference type="PANTHER" id="PTHR47985">
    <property type="entry name" value="OS07G0668900 PROTEIN"/>
    <property type="match status" value="1"/>
</dbReference>
<accession>A0A2U1NMZ5</accession>
<gene>
    <name evidence="4" type="ORF">CTI12_AA248090</name>
</gene>
<dbReference type="Proteomes" id="UP000245207">
    <property type="component" value="Unassembled WGS sequence"/>
</dbReference>
<keyword evidence="5" id="KW-1185">Reference proteome</keyword>
<organism evidence="4 5">
    <name type="scientific">Artemisia annua</name>
    <name type="common">Sweet wormwood</name>
    <dbReference type="NCBI Taxonomy" id="35608"/>
    <lineage>
        <taxon>Eukaryota</taxon>
        <taxon>Viridiplantae</taxon>
        <taxon>Streptophyta</taxon>
        <taxon>Embryophyta</taxon>
        <taxon>Tracheophyta</taxon>
        <taxon>Spermatophyta</taxon>
        <taxon>Magnoliopsida</taxon>
        <taxon>eudicotyledons</taxon>
        <taxon>Gunneridae</taxon>
        <taxon>Pentapetalae</taxon>
        <taxon>asterids</taxon>
        <taxon>campanulids</taxon>
        <taxon>Asterales</taxon>
        <taxon>Asteraceae</taxon>
        <taxon>Asteroideae</taxon>
        <taxon>Anthemideae</taxon>
        <taxon>Artemisiinae</taxon>
        <taxon>Artemisia</taxon>
    </lineage>
</organism>
<dbReference type="Gene3D" id="1.10.510.10">
    <property type="entry name" value="Transferase(Phosphotransferase) domain 1"/>
    <property type="match status" value="1"/>
</dbReference>
<keyword evidence="4" id="KW-0418">Kinase</keyword>
<proteinExistence type="predicted"/>
<dbReference type="GO" id="GO:0016020">
    <property type="term" value="C:membrane"/>
    <property type="evidence" value="ECO:0007669"/>
    <property type="project" value="UniProtKB-SubCell"/>
</dbReference>
<keyword evidence="2" id="KW-0723">Serine/threonine-protein kinase</keyword>
<comment type="subcellular location">
    <subcellularLocation>
        <location evidence="1">Membrane</location>
    </subcellularLocation>
</comment>
<protein>
    <submittedName>
        <fullName evidence="4">Protein kinase-like domain, Concanavalin A-like lectin/glucanase domain protein</fullName>
    </submittedName>
</protein>
<dbReference type="PANTHER" id="PTHR47985:SF44">
    <property type="entry name" value="SERINE_THREONINE-PROTEIN KINASE PBS1"/>
    <property type="match status" value="1"/>
</dbReference>
<evidence type="ECO:0000313" key="4">
    <source>
        <dbReference type="EMBL" id="PWA74838.1"/>
    </source>
</evidence>
<dbReference type="GO" id="GO:0004674">
    <property type="term" value="F:protein serine/threonine kinase activity"/>
    <property type="evidence" value="ECO:0007669"/>
    <property type="project" value="UniProtKB-KW"/>
</dbReference>
<dbReference type="AlphaFoldDB" id="A0A2U1NMZ5"/>
<evidence type="ECO:0000256" key="2">
    <source>
        <dbReference type="ARBA" id="ARBA00022527"/>
    </source>
</evidence>
<reference evidence="4 5" key="1">
    <citation type="journal article" date="2018" name="Mol. Plant">
        <title>The genome of Artemisia annua provides insight into the evolution of Asteraceae family and artemisinin biosynthesis.</title>
        <authorList>
            <person name="Shen Q."/>
            <person name="Zhang L."/>
            <person name="Liao Z."/>
            <person name="Wang S."/>
            <person name="Yan T."/>
            <person name="Shi P."/>
            <person name="Liu M."/>
            <person name="Fu X."/>
            <person name="Pan Q."/>
            <person name="Wang Y."/>
            <person name="Lv Z."/>
            <person name="Lu X."/>
            <person name="Zhang F."/>
            <person name="Jiang W."/>
            <person name="Ma Y."/>
            <person name="Chen M."/>
            <person name="Hao X."/>
            <person name="Li L."/>
            <person name="Tang Y."/>
            <person name="Lv G."/>
            <person name="Zhou Y."/>
            <person name="Sun X."/>
            <person name="Brodelius P.E."/>
            <person name="Rose J.K.C."/>
            <person name="Tang K."/>
        </authorList>
    </citation>
    <scope>NUCLEOTIDE SEQUENCE [LARGE SCALE GENOMIC DNA]</scope>
    <source>
        <strain evidence="5">cv. Huhao1</strain>
        <tissue evidence="4">Leaf</tissue>
    </source>
</reference>
<dbReference type="InterPro" id="IPR011009">
    <property type="entry name" value="Kinase-like_dom_sf"/>
</dbReference>
<dbReference type="SUPFAM" id="SSF56112">
    <property type="entry name" value="Protein kinase-like (PK-like)"/>
    <property type="match status" value="1"/>
</dbReference>
<dbReference type="OrthoDB" id="1936432at2759"/>
<evidence type="ECO:0000313" key="5">
    <source>
        <dbReference type="Proteomes" id="UP000245207"/>
    </source>
</evidence>
<comment type="caution">
    <text evidence="4">The sequence shown here is derived from an EMBL/GenBank/DDBJ whole genome shotgun (WGS) entry which is preliminary data.</text>
</comment>
<dbReference type="GO" id="GO:0030246">
    <property type="term" value="F:carbohydrate binding"/>
    <property type="evidence" value="ECO:0007669"/>
    <property type="project" value="UniProtKB-KW"/>
</dbReference>
<sequence length="60" mass="7118">MAAHLTSKSDVYIFGVVLQEMIIVRRSMDKNRPNAEHNLVQWARPYLGERRKFYKLIDPD</sequence>
<dbReference type="STRING" id="35608.A0A2U1NMZ5"/>
<name>A0A2U1NMZ5_ARTAN</name>
<keyword evidence="4" id="KW-0808">Transferase</keyword>
<dbReference type="EMBL" id="PKPP01002502">
    <property type="protein sequence ID" value="PWA74838.1"/>
    <property type="molecule type" value="Genomic_DNA"/>
</dbReference>